<keyword evidence="6" id="KW-1278">Translocase</keyword>
<keyword evidence="12" id="KW-1185">Reference proteome</keyword>
<keyword evidence="8" id="KW-0046">Antibiotic resistance</keyword>
<organism evidence="11 12">
    <name type="scientific">Nocardiopsis sinuspersici</name>
    <dbReference type="NCBI Taxonomy" id="501010"/>
    <lineage>
        <taxon>Bacteria</taxon>
        <taxon>Bacillati</taxon>
        <taxon>Actinomycetota</taxon>
        <taxon>Actinomycetes</taxon>
        <taxon>Streptosporangiales</taxon>
        <taxon>Nocardiopsidaceae</taxon>
        <taxon>Nocardiopsis</taxon>
    </lineage>
</organism>
<accession>A0A1V3BYL6</accession>
<gene>
    <name evidence="11" type="ORF">NOSIN_05595</name>
</gene>
<evidence type="ECO:0000259" key="10">
    <source>
        <dbReference type="PROSITE" id="PS50893"/>
    </source>
</evidence>
<dbReference type="OrthoDB" id="3452254at2"/>
<dbReference type="GO" id="GO:0005886">
    <property type="term" value="C:plasma membrane"/>
    <property type="evidence" value="ECO:0007669"/>
    <property type="project" value="UniProtKB-SubCell"/>
</dbReference>
<dbReference type="RefSeq" id="WP_077689719.1">
    <property type="nucleotide sequence ID" value="NZ_MCOK01000001.1"/>
</dbReference>
<dbReference type="PANTHER" id="PTHR42711">
    <property type="entry name" value="ABC TRANSPORTER ATP-BINDING PROTEIN"/>
    <property type="match status" value="1"/>
</dbReference>
<dbReference type="PROSITE" id="PS50893">
    <property type="entry name" value="ABC_TRANSPORTER_2"/>
    <property type="match status" value="1"/>
</dbReference>
<dbReference type="InterPro" id="IPR003593">
    <property type="entry name" value="AAA+_ATPase"/>
</dbReference>
<sequence length="327" mass="35469">MTSDSGPAIETVDLKKSFASTRAVDGLDLNVPRGAVYGLLGPNGCGKTTTIRLLSTLIRPDSGAARVLGHDVVTEADTVRSRISLTGQSTTVDEELTGGENLVLAGLLRGLRRGAARERAEQLLDAFDLAEAANRLLRTYSGGERRRIDIAASIVVTPDLLFLDEPTTGLDPRSRSRVWDIIRVMVDTGTTVLLTTQYLEEADRLARNIAFLDRGRVVARGTPKQIREAAGNATLRLGLHDPRRRGEAEDLLRRDFGARTSWDPETGRLSVSISEAGLAAEAVTRLSQQGVEVSDFAADRPSLDEAFLAMTGYRATTAEREEEEAIR</sequence>
<dbReference type="STRING" id="501010.NOSIN_05595"/>
<keyword evidence="4" id="KW-0547">Nucleotide-binding</keyword>
<dbReference type="GO" id="GO:0046677">
    <property type="term" value="P:response to antibiotic"/>
    <property type="evidence" value="ECO:0007669"/>
    <property type="project" value="UniProtKB-KW"/>
</dbReference>
<evidence type="ECO:0000256" key="7">
    <source>
        <dbReference type="ARBA" id="ARBA00023136"/>
    </source>
</evidence>
<dbReference type="InterPro" id="IPR025302">
    <property type="entry name" value="DrrA1/2-like_C"/>
</dbReference>
<reference evidence="12" key="1">
    <citation type="submission" date="2016-08" db="EMBL/GenBank/DDBJ databases">
        <authorList>
            <person name="Tokovenko B."/>
            <person name="Kalinowski J."/>
        </authorList>
    </citation>
    <scope>NUCLEOTIDE SEQUENCE [LARGE SCALE GENOMIC DNA]</scope>
    <source>
        <strain evidence="12">UTMC102</strain>
    </source>
</reference>
<evidence type="ECO:0000313" key="12">
    <source>
        <dbReference type="Proteomes" id="UP000189004"/>
    </source>
</evidence>
<comment type="caution">
    <text evidence="11">The sequence shown here is derived from an EMBL/GenBank/DDBJ whole genome shotgun (WGS) entry which is preliminary data.</text>
</comment>
<dbReference type="EMBL" id="MCOK01000001">
    <property type="protein sequence ID" value="OOC53349.1"/>
    <property type="molecule type" value="Genomic_DNA"/>
</dbReference>
<name>A0A1V3BYL6_9ACTN</name>
<evidence type="ECO:0000256" key="9">
    <source>
        <dbReference type="ARBA" id="ARBA00049985"/>
    </source>
</evidence>
<dbReference type="GO" id="GO:0005524">
    <property type="term" value="F:ATP binding"/>
    <property type="evidence" value="ECO:0007669"/>
    <property type="project" value="UniProtKB-KW"/>
</dbReference>
<dbReference type="InterPro" id="IPR003439">
    <property type="entry name" value="ABC_transporter-like_ATP-bd"/>
</dbReference>
<dbReference type="GO" id="GO:0043215">
    <property type="term" value="P:daunorubicin transport"/>
    <property type="evidence" value="ECO:0007669"/>
    <property type="project" value="InterPro"/>
</dbReference>
<dbReference type="GO" id="GO:1900753">
    <property type="term" value="P:doxorubicin transport"/>
    <property type="evidence" value="ECO:0007669"/>
    <property type="project" value="InterPro"/>
</dbReference>
<evidence type="ECO:0000256" key="2">
    <source>
        <dbReference type="ARBA" id="ARBA00022448"/>
    </source>
</evidence>
<evidence type="ECO:0000256" key="8">
    <source>
        <dbReference type="ARBA" id="ARBA00023251"/>
    </source>
</evidence>
<dbReference type="InterPro" id="IPR050763">
    <property type="entry name" value="ABC_transporter_ATP-binding"/>
</dbReference>
<dbReference type="SUPFAM" id="SSF52540">
    <property type="entry name" value="P-loop containing nucleoside triphosphate hydrolases"/>
    <property type="match status" value="1"/>
</dbReference>
<comment type="similarity">
    <text evidence="9">Belongs to the ABC transporter superfamily. Drug exporter-1 (DrugE1) (TC 3.A.1.105) family.</text>
</comment>
<dbReference type="Pfam" id="PF00005">
    <property type="entry name" value="ABC_tran"/>
    <property type="match status" value="1"/>
</dbReference>
<evidence type="ECO:0000256" key="1">
    <source>
        <dbReference type="ARBA" id="ARBA00004413"/>
    </source>
</evidence>
<keyword evidence="3" id="KW-1003">Cell membrane</keyword>
<protein>
    <submittedName>
        <fullName evidence="11">Caunorubicin/doxorubicin resistance ATP-binding protein</fullName>
    </submittedName>
</protein>
<dbReference type="InterPro" id="IPR017871">
    <property type="entry name" value="ABC_transporter-like_CS"/>
</dbReference>
<dbReference type="Proteomes" id="UP000189004">
    <property type="component" value="Unassembled WGS sequence"/>
</dbReference>
<keyword evidence="5 11" id="KW-0067">ATP-binding</keyword>
<proteinExistence type="inferred from homology"/>
<dbReference type="GO" id="GO:0016887">
    <property type="term" value="F:ATP hydrolysis activity"/>
    <property type="evidence" value="ECO:0007669"/>
    <property type="project" value="InterPro"/>
</dbReference>
<comment type="subcellular location">
    <subcellularLocation>
        <location evidence="1">Cell membrane</location>
        <topology evidence="1">Peripheral membrane protein</topology>
        <orientation evidence="1">Cytoplasmic side</orientation>
    </subcellularLocation>
</comment>
<dbReference type="PANTHER" id="PTHR42711:SF19">
    <property type="entry name" value="DOXORUBICIN RESISTANCE ATP-BINDING PROTEIN DRRA"/>
    <property type="match status" value="1"/>
</dbReference>
<feature type="domain" description="ABC transporter" evidence="10">
    <location>
        <begin position="9"/>
        <end position="239"/>
    </location>
</feature>
<dbReference type="SMART" id="SM00382">
    <property type="entry name" value="AAA"/>
    <property type="match status" value="1"/>
</dbReference>
<dbReference type="PROSITE" id="PS00211">
    <property type="entry name" value="ABC_TRANSPORTER_1"/>
    <property type="match status" value="1"/>
</dbReference>
<evidence type="ECO:0000256" key="6">
    <source>
        <dbReference type="ARBA" id="ARBA00022967"/>
    </source>
</evidence>
<dbReference type="InterPro" id="IPR005894">
    <property type="entry name" value="DrrA"/>
</dbReference>
<dbReference type="InterPro" id="IPR027417">
    <property type="entry name" value="P-loop_NTPase"/>
</dbReference>
<evidence type="ECO:0000256" key="3">
    <source>
        <dbReference type="ARBA" id="ARBA00022475"/>
    </source>
</evidence>
<keyword evidence="2" id="KW-0813">Transport</keyword>
<keyword evidence="7" id="KW-0472">Membrane</keyword>
<dbReference type="Gene3D" id="3.40.50.300">
    <property type="entry name" value="P-loop containing nucleotide triphosphate hydrolases"/>
    <property type="match status" value="1"/>
</dbReference>
<dbReference type="NCBIfam" id="TIGR01188">
    <property type="entry name" value="drrA"/>
    <property type="match status" value="1"/>
</dbReference>
<evidence type="ECO:0000256" key="5">
    <source>
        <dbReference type="ARBA" id="ARBA00022840"/>
    </source>
</evidence>
<dbReference type="AlphaFoldDB" id="A0A1V3BYL6"/>
<evidence type="ECO:0000313" key="11">
    <source>
        <dbReference type="EMBL" id="OOC53349.1"/>
    </source>
</evidence>
<evidence type="ECO:0000256" key="4">
    <source>
        <dbReference type="ARBA" id="ARBA00022741"/>
    </source>
</evidence>
<dbReference type="Pfam" id="PF13732">
    <property type="entry name" value="DrrA1-3_C"/>
    <property type="match status" value="1"/>
</dbReference>